<dbReference type="EMBL" id="JBHSIS010000020">
    <property type="protein sequence ID" value="MFC4857939.1"/>
    <property type="molecule type" value="Genomic_DNA"/>
</dbReference>
<feature type="transmembrane region" description="Helical" evidence="1">
    <location>
        <begin position="141"/>
        <end position="157"/>
    </location>
</feature>
<proteinExistence type="predicted"/>
<keyword evidence="3" id="KW-1185">Reference proteome</keyword>
<feature type="transmembrane region" description="Helical" evidence="1">
    <location>
        <begin position="69"/>
        <end position="90"/>
    </location>
</feature>
<comment type="caution">
    <text evidence="2">The sequence shown here is derived from an EMBL/GenBank/DDBJ whole genome shotgun (WGS) entry which is preliminary data.</text>
</comment>
<name>A0ABV9SAJ3_9PSEU</name>
<keyword evidence="1" id="KW-0812">Transmembrane</keyword>
<feature type="transmembrane region" description="Helical" evidence="1">
    <location>
        <begin position="39"/>
        <end position="57"/>
    </location>
</feature>
<reference evidence="3" key="1">
    <citation type="journal article" date="2019" name="Int. J. Syst. Evol. Microbiol.">
        <title>The Global Catalogue of Microorganisms (GCM) 10K type strain sequencing project: providing services to taxonomists for standard genome sequencing and annotation.</title>
        <authorList>
            <consortium name="The Broad Institute Genomics Platform"/>
            <consortium name="The Broad Institute Genome Sequencing Center for Infectious Disease"/>
            <person name="Wu L."/>
            <person name="Ma J."/>
        </authorList>
    </citation>
    <scope>NUCLEOTIDE SEQUENCE [LARGE SCALE GENOMIC DNA]</scope>
    <source>
        <strain evidence="3">ZS-22-S1</strain>
    </source>
</reference>
<gene>
    <name evidence="2" type="ORF">ACFPCV_30940</name>
</gene>
<sequence length="191" mass="19134">MIPSTMTRFAAWSGVLAGLCIGLPGVVEVFTGETALTSLVLGVAPALAVPLLVVLHLRQSDTAGRLGAVGYAMNIIGLGLFGGAGFSLNVVLFHLDTPVVKELLSGPPRFALLGSAVVFAAGTILFGIAMARAGVHPRVPAVAYAVALPVLALAAPLPDSPFISAIHGVAGAAVAWLAVSLGARVPALSGR</sequence>
<keyword evidence="1" id="KW-0472">Membrane</keyword>
<feature type="transmembrane region" description="Helical" evidence="1">
    <location>
        <begin position="163"/>
        <end position="183"/>
    </location>
</feature>
<evidence type="ECO:0000256" key="1">
    <source>
        <dbReference type="SAM" id="Phobius"/>
    </source>
</evidence>
<protein>
    <submittedName>
        <fullName evidence="2">Uncharacterized protein</fullName>
    </submittedName>
</protein>
<keyword evidence="1" id="KW-1133">Transmembrane helix</keyword>
<dbReference type="Proteomes" id="UP001595859">
    <property type="component" value="Unassembled WGS sequence"/>
</dbReference>
<dbReference type="RefSeq" id="WP_378060014.1">
    <property type="nucleotide sequence ID" value="NZ_JBHSIS010000020.1"/>
</dbReference>
<organism evidence="2 3">
    <name type="scientific">Actinophytocola glycyrrhizae</name>
    <dbReference type="NCBI Taxonomy" id="2044873"/>
    <lineage>
        <taxon>Bacteria</taxon>
        <taxon>Bacillati</taxon>
        <taxon>Actinomycetota</taxon>
        <taxon>Actinomycetes</taxon>
        <taxon>Pseudonocardiales</taxon>
        <taxon>Pseudonocardiaceae</taxon>
    </lineage>
</organism>
<feature type="transmembrane region" description="Helical" evidence="1">
    <location>
        <begin position="110"/>
        <end position="129"/>
    </location>
</feature>
<accession>A0ABV9SAJ3</accession>
<evidence type="ECO:0000313" key="3">
    <source>
        <dbReference type="Proteomes" id="UP001595859"/>
    </source>
</evidence>
<evidence type="ECO:0000313" key="2">
    <source>
        <dbReference type="EMBL" id="MFC4857939.1"/>
    </source>
</evidence>